<accession>A0A328BB55</accession>
<dbReference type="AlphaFoldDB" id="A0A328BB55"/>
<organism evidence="1 2">
    <name type="scientific">Hymenobacter edaphi</name>
    <dbReference type="NCBI Taxonomy" id="2211146"/>
    <lineage>
        <taxon>Bacteria</taxon>
        <taxon>Pseudomonadati</taxon>
        <taxon>Bacteroidota</taxon>
        <taxon>Cytophagia</taxon>
        <taxon>Cytophagales</taxon>
        <taxon>Hymenobacteraceae</taxon>
        <taxon>Hymenobacter</taxon>
    </lineage>
</organism>
<evidence type="ECO:0008006" key="3">
    <source>
        <dbReference type="Google" id="ProtNLM"/>
    </source>
</evidence>
<evidence type="ECO:0000313" key="1">
    <source>
        <dbReference type="EMBL" id="RAK64710.1"/>
    </source>
</evidence>
<keyword evidence="2" id="KW-1185">Reference proteome</keyword>
<protein>
    <recommendedName>
        <fullName evidence="3">DUF3575 domain-containing protein</fullName>
    </recommendedName>
</protein>
<evidence type="ECO:0000313" key="2">
    <source>
        <dbReference type="Proteomes" id="UP000248553"/>
    </source>
</evidence>
<sequence length="206" mass="21780">MYAQTAPLGSSELLRGLPPASLAPAAAPAACPLRPARVGVLKVGLAASQAWTRPTGLTLPVSLGYERRLFFGLSVLATFTSVYDPVRPPQPGQPEVPGLAQFDVTSGLRYYLPIRSLRDETREEFSGPYVSLLASRTFQHTLQPEAAGGAAYSYQLRRANQLVAGYQLPLGQRGFLDASAGLKVARGGPAGRKLAPAAGLTVGLFF</sequence>
<name>A0A328BB55_9BACT</name>
<gene>
    <name evidence="1" type="ORF">DLM85_18695</name>
</gene>
<proteinExistence type="predicted"/>
<dbReference type="EMBL" id="QHKM01000006">
    <property type="protein sequence ID" value="RAK64710.1"/>
    <property type="molecule type" value="Genomic_DNA"/>
</dbReference>
<reference evidence="2" key="1">
    <citation type="submission" date="2018-05" db="EMBL/GenBank/DDBJ databases">
        <authorList>
            <person name="Nie L."/>
        </authorList>
    </citation>
    <scope>NUCLEOTIDE SEQUENCE [LARGE SCALE GENOMIC DNA]</scope>
    <source>
        <strain evidence="2">NL</strain>
    </source>
</reference>
<comment type="caution">
    <text evidence="1">The sequence shown here is derived from an EMBL/GenBank/DDBJ whole genome shotgun (WGS) entry which is preliminary data.</text>
</comment>
<dbReference type="Proteomes" id="UP000248553">
    <property type="component" value="Unassembled WGS sequence"/>
</dbReference>